<feature type="non-terminal residue" evidence="1">
    <location>
        <position position="186"/>
    </location>
</feature>
<keyword evidence="2" id="KW-1185">Reference proteome</keyword>
<dbReference type="Proteomes" id="UP000230423">
    <property type="component" value="Unassembled WGS sequence"/>
</dbReference>
<evidence type="ECO:0000313" key="2">
    <source>
        <dbReference type="Proteomes" id="UP000230423"/>
    </source>
</evidence>
<gene>
    <name evidence="1" type="ORF">TELCIR_14207</name>
</gene>
<evidence type="ECO:0008006" key="3">
    <source>
        <dbReference type="Google" id="ProtNLM"/>
    </source>
</evidence>
<name>A0A2G9U1R6_TELCI</name>
<protein>
    <recommendedName>
        <fullName evidence="3">Leucine Rich repeat-containing domain protein</fullName>
    </recommendedName>
</protein>
<dbReference type="EMBL" id="KZ350156">
    <property type="protein sequence ID" value="PIO64173.1"/>
    <property type="molecule type" value="Genomic_DNA"/>
</dbReference>
<evidence type="ECO:0000313" key="1">
    <source>
        <dbReference type="EMBL" id="PIO64173.1"/>
    </source>
</evidence>
<proteinExistence type="predicted"/>
<dbReference type="AlphaFoldDB" id="A0A2G9U1R6"/>
<dbReference type="OrthoDB" id="430293at2759"/>
<organism evidence="1 2">
    <name type="scientific">Teladorsagia circumcincta</name>
    <name type="common">Brown stomach worm</name>
    <name type="synonym">Ostertagia circumcincta</name>
    <dbReference type="NCBI Taxonomy" id="45464"/>
    <lineage>
        <taxon>Eukaryota</taxon>
        <taxon>Metazoa</taxon>
        <taxon>Ecdysozoa</taxon>
        <taxon>Nematoda</taxon>
        <taxon>Chromadorea</taxon>
        <taxon>Rhabditida</taxon>
        <taxon>Rhabditina</taxon>
        <taxon>Rhabditomorpha</taxon>
        <taxon>Strongyloidea</taxon>
        <taxon>Trichostrongylidae</taxon>
        <taxon>Teladorsagia</taxon>
    </lineage>
</organism>
<sequence length="186" mass="21181">MEPNSTRASIKQWEFMDSGKVKCWGEQCILNVAEEIHSIVDDLSVRLGGVGDEWLTSSESSPKYFEFTPIEMHAITERLRLPEPTAPDPRMVADLGNTIDFLHRVRALKVRGAKGYISDSDATKVHGLNAIKRTLRRLVVHYSMNNLEDLLLDKDQVLPVIEQEHWQCLEEVDFSFNDLKGIDESV</sequence>
<reference evidence="1 2" key="1">
    <citation type="submission" date="2015-09" db="EMBL/GenBank/DDBJ databases">
        <title>Draft genome of the parasitic nematode Teladorsagia circumcincta isolate WARC Sus (inbred).</title>
        <authorList>
            <person name="Mitreva M."/>
        </authorList>
    </citation>
    <scope>NUCLEOTIDE SEQUENCE [LARGE SCALE GENOMIC DNA]</scope>
    <source>
        <strain evidence="1 2">S</strain>
    </source>
</reference>
<accession>A0A2G9U1R6</accession>